<gene>
    <name evidence="1" type="ORF">WNY59_09580</name>
</gene>
<dbReference type="RefSeq" id="WP_342848263.1">
    <property type="nucleotide sequence ID" value="NZ_JBBMQO010000005.1"/>
</dbReference>
<name>A0ABU9T7T0_9HYPH</name>
<protein>
    <submittedName>
        <fullName evidence="1">Uncharacterized protein</fullName>
    </submittedName>
</protein>
<proteinExistence type="predicted"/>
<evidence type="ECO:0000313" key="2">
    <source>
        <dbReference type="Proteomes" id="UP001477870"/>
    </source>
</evidence>
<dbReference type="EMBL" id="JBBMQO010000005">
    <property type="protein sequence ID" value="MEM5501839.1"/>
    <property type="molecule type" value="Genomic_DNA"/>
</dbReference>
<evidence type="ECO:0000313" key="1">
    <source>
        <dbReference type="EMBL" id="MEM5501839.1"/>
    </source>
</evidence>
<organism evidence="1 2">
    <name type="scientific">Ahrensia kielensis</name>
    <dbReference type="NCBI Taxonomy" id="76980"/>
    <lineage>
        <taxon>Bacteria</taxon>
        <taxon>Pseudomonadati</taxon>
        <taxon>Pseudomonadota</taxon>
        <taxon>Alphaproteobacteria</taxon>
        <taxon>Hyphomicrobiales</taxon>
        <taxon>Ahrensiaceae</taxon>
        <taxon>Ahrensia</taxon>
    </lineage>
</organism>
<reference evidence="1 2" key="1">
    <citation type="submission" date="2024-03" db="EMBL/GenBank/DDBJ databases">
        <title>Community enrichment and isolation of bacterial strains for fucoidan degradation.</title>
        <authorList>
            <person name="Sichert A."/>
        </authorList>
    </citation>
    <scope>NUCLEOTIDE SEQUENCE [LARGE SCALE GENOMIC DNA]</scope>
    <source>
        <strain evidence="1 2">AS62</strain>
    </source>
</reference>
<dbReference type="Proteomes" id="UP001477870">
    <property type="component" value="Unassembled WGS sequence"/>
</dbReference>
<accession>A0ABU9T7T0</accession>
<comment type="caution">
    <text evidence="1">The sequence shown here is derived from an EMBL/GenBank/DDBJ whole genome shotgun (WGS) entry which is preliminary data.</text>
</comment>
<sequence>MKTQKPDPKAAKSKPARMALCIPESTEIAMMRFILDRRLKGERWSKTDIMLRGVDLFFERAGEGEIVK</sequence>
<keyword evidence="2" id="KW-1185">Reference proteome</keyword>